<reference evidence="2 3" key="1">
    <citation type="journal article" date="2020" name="ISME J.">
        <title>Uncovering the hidden diversity of litter-decomposition mechanisms in mushroom-forming fungi.</title>
        <authorList>
            <person name="Floudas D."/>
            <person name="Bentzer J."/>
            <person name="Ahren D."/>
            <person name="Johansson T."/>
            <person name="Persson P."/>
            <person name="Tunlid A."/>
        </authorList>
    </citation>
    <scope>NUCLEOTIDE SEQUENCE [LARGE SCALE GENOMIC DNA]</scope>
    <source>
        <strain evidence="2 3">CBS 175.51</strain>
    </source>
</reference>
<gene>
    <name evidence="2" type="ORF">D9611_008322</name>
</gene>
<accession>A0A8H5F580</accession>
<keyword evidence="3" id="KW-1185">Reference proteome</keyword>
<dbReference type="Proteomes" id="UP000541558">
    <property type="component" value="Unassembled WGS sequence"/>
</dbReference>
<sequence length="188" mass="19955">MPLTTFNSLDSSRPHSKTLNSSISNLEEHAAHCDALALTIPPCSSAPALRLHLPVHHSLPHPFSVTTLALWGLSTPNLPLPRSSPAWAFLSAAETCSSLLFPSPPLNSASDPSNNASIVSSTPKPSSAPRLWAHRTAGFLSTPTSPNCLHLPLNVTDGPESNGLFKSLNRGHNKGRITHPDSPGRPHD</sequence>
<dbReference type="EMBL" id="JAACJK010000165">
    <property type="protein sequence ID" value="KAF5324027.1"/>
    <property type="molecule type" value="Genomic_DNA"/>
</dbReference>
<comment type="caution">
    <text evidence="2">The sequence shown here is derived from an EMBL/GenBank/DDBJ whole genome shotgun (WGS) entry which is preliminary data.</text>
</comment>
<name>A0A8H5F580_9AGAR</name>
<evidence type="ECO:0000256" key="1">
    <source>
        <dbReference type="SAM" id="MobiDB-lite"/>
    </source>
</evidence>
<evidence type="ECO:0000313" key="2">
    <source>
        <dbReference type="EMBL" id="KAF5324027.1"/>
    </source>
</evidence>
<dbReference type="AlphaFoldDB" id="A0A8H5F580"/>
<dbReference type="OrthoDB" id="10667529at2759"/>
<feature type="region of interest" description="Disordered" evidence="1">
    <location>
        <begin position="161"/>
        <end position="188"/>
    </location>
</feature>
<organism evidence="2 3">
    <name type="scientific">Ephemerocybe angulata</name>
    <dbReference type="NCBI Taxonomy" id="980116"/>
    <lineage>
        <taxon>Eukaryota</taxon>
        <taxon>Fungi</taxon>
        <taxon>Dikarya</taxon>
        <taxon>Basidiomycota</taxon>
        <taxon>Agaricomycotina</taxon>
        <taxon>Agaricomycetes</taxon>
        <taxon>Agaricomycetidae</taxon>
        <taxon>Agaricales</taxon>
        <taxon>Agaricineae</taxon>
        <taxon>Psathyrellaceae</taxon>
        <taxon>Ephemerocybe</taxon>
    </lineage>
</organism>
<feature type="compositionally biased region" description="Basic and acidic residues" evidence="1">
    <location>
        <begin position="178"/>
        <end position="188"/>
    </location>
</feature>
<protein>
    <submittedName>
        <fullName evidence="2">Uncharacterized protein</fullName>
    </submittedName>
</protein>
<evidence type="ECO:0000313" key="3">
    <source>
        <dbReference type="Proteomes" id="UP000541558"/>
    </source>
</evidence>
<proteinExistence type="predicted"/>